<accession>A0ABP0I4P2</accession>
<proteinExistence type="predicted"/>
<evidence type="ECO:0000313" key="3">
    <source>
        <dbReference type="Proteomes" id="UP001642484"/>
    </source>
</evidence>
<keyword evidence="3" id="KW-1185">Reference proteome</keyword>
<gene>
    <name evidence="2" type="ORF">CCMP2556_LOCUS4892</name>
</gene>
<sequence>MMPFEVLFVAGDKANCRRSWYVLGKQVSPACAMALLGMGNDRLSRILQFRRDMRKSDGNVLWFQRASRSKKSHEKITVVFESVDDHESEAESTSDEGDHDEVIPEEPIEKDQELRLHVLGMNSFFTSCVETNFASNIKNLPVRYLPPGTIHMLWMNMQTERKGDGISYNHFWRTFRQGWSNLLRFVAPSTHGACDVCCGFKSDFKRQLDPQTKFETARCYRHHLEEVGRDRDLEQFLQASNPLERSGHPLAMHWDGMDQSKWRIPRYHGPNGQRPLKSTMNLQRPQLKVQGIWIFNVLLDLYVLDPRVAAYSTTVLETASRSIDFALQLCDELRVPRPNQLLVWADNCVRENKNGQLLRKIENVLNRIGVRHWIGQKARIRVQYISGVREFKNWLSAAPVTFAGGLKTDETGLHAFIFMRRSDLPANINIVAHGRGAAYETHESDVILMVKRNASDDGLCQEPMLAFPYRYVARFGPLPAEPRSLKLIKPAKKKDYLALAQILLRTNPSEATRRAVEFLVGICTGLDPEAVPTIKWLEEEPRAPAIDLGGLSVLDRVAPAMRLRAHLRP</sequence>
<comment type="caution">
    <text evidence="2">The sequence shown here is derived from an EMBL/GenBank/DDBJ whole genome shotgun (WGS) entry which is preliminary data.</text>
</comment>
<dbReference type="Proteomes" id="UP001642484">
    <property type="component" value="Unassembled WGS sequence"/>
</dbReference>
<reference evidence="2 3" key="1">
    <citation type="submission" date="2024-02" db="EMBL/GenBank/DDBJ databases">
        <authorList>
            <person name="Chen Y."/>
            <person name="Shah S."/>
            <person name="Dougan E. K."/>
            <person name="Thang M."/>
            <person name="Chan C."/>
        </authorList>
    </citation>
    <scope>NUCLEOTIDE SEQUENCE [LARGE SCALE GENOMIC DNA]</scope>
</reference>
<evidence type="ECO:0000256" key="1">
    <source>
        <dbReference type="SAM" id="MobiDB-lite"/>
    </source>
</evidence>
<evidence type="ECO:0000313" key="2">
    <source>
        <dbReference type="EMBL" id="CAK8997544.1"/>
    </source>
</evidence>
<organism evidence="2 3">
    <name type="scientific">Durusdinium trenchii</name>
    <dbReference type="NCBI Taxonomy" id="1381693"/>
    <lineage>
        <taxon>Eukaryota</taxon>
        <taxon>Sar</taxon>
        <taxon>Alveolata</taxon>
        <taxon>Dinophyceae</taxon>
        <taxon>Suessiales</taxon>
        <taxon>Symbiodiniaceae</taxon>
        <taxon>Durusdinium</taxon>
    </lineage>
</organism>
<protein>
    <submittedName>
        <fullName evidence="2">Uncharacterized protein</fullName>
    </submittedName>
</protein>
<feature type="region of interest" description="Disordered" evidence="1">
    <location>
        <begin position="83"/>
        <end position="102"/>
    </location>
</feature>
<dbReference type="EMBL" id="CAXAMN010002058">
    <property type="protein sequence ID" value="CAK8997544.1"/>
    <property type="molecule type" value="Genomic_DNA"/>
</dbReference>
<name>A0ABP0I4P2_9DINO</name>